<dbReference type="PANTHER" id="PTHR43569">
    <property type="entry name" value="AMIDOHYDROLASE"/>
    <property type="match status" value="1"/>
</dbReference>
<dbReference type="AlphaFoldDB" id="A0A381YKY6"/>
<name>A0A381YKY6_9ZZZZ</name>
<dbReference type="GO" id="GO:0016787">
    <property type="term" value="F:hydrolase activity"/>
    <property type="evidence" value="ECO:0007669"/>
    <property type="project" value="InterPro"/>
</dbReference>
<dbReference type="Pfam" id="PF04909">
    <property type="entry name" value="Amidohydro_2"/>
    <property type="match status" value="1"/>
</dbReference>
<protein>
    <recommendedName>
        <fullName evidence="2">Amidohydrolase-related domain-containing protein</fullName>
    </recommendedName>
</protein>
<accession>A0A381YKY6</accession>
<dbReference type="InterPro" id="IPR006680">
    <property type="entry name" value="Amidohydro-rel"/>
</dbReference>
<sequence>MHIVDAHPHIYSNNRNKYPTITDPWNPGEPATAEDLKFKMDSAGVERAVFIQTSTFYGWDNRFILDSTRQFAEWATGVVTLNPDDEQHLEILEDAVTNHFVRGLRGTPDKDRNIDSNNVERLWTKARDLGIVVNCMVMDDLDLVPQIEELCLRLDDLRIVIDHCLMLNSTRKTEPTIESIKKLSRLPNVYAKLTSGSHGSARVYPHEDMHGLLMQVIDAFTPDRCVWGSNFPNALWSKGTSYAQNLSLFTDELGLSQTDQEAILGKTAQTLWFGNHTPPQP</sequence>
<evidence type="ECO:0000259" key="2">
    <source>
        <dbReference type="Pfam" id="PF04909"/>
    </source>
</evidence>
<dbReference type="InterPro" id="IPR032466">
    <property type="entry name" value="Metal_Hydrolase"/>
</dbReference>
<evidence type="ECO:0000313" key="3">
    <source>
        <dbReference type="EMBL" id="SVA77221.1"/>
    </source>
</evidence>
<proteinExistence type="inferred from homology"/>
<gene>
    <name evidence="3" type="ORF">METZ01_LOCUS130075</name>
</gene>
<feature type="domain" description="Amidohydrolase-related" evidence="2">
    <location>
        <begin position="4"/>
        <end position="272"/>
    </location>
</feature>
<dbReference type="PANTHER" id="PTHR43569:SF2">
    <property type="entry name" value="AMIDOHYDROLASE-RELATED DOMAIN-CONTAINING PROTEIN"/>
    <property type="match status" value="1"/>
</dbReference>
<dbReference type="EMBL" id="UINC01018393">
    <property type="protein sequence ID" value="SVA77221.1"/>
    <property type="molecule type" value="Genomic_DNA"/>
</dbReference>
<comment type="similarity">
    <text evidence="1">Belongs to the metallo-dependent hydrolases superfamily.</text>
</comment>
<dbReference type="Gene3D" id="3.20.20.140">
    <property type="entry name" value="Metal-dependent hydrolases"/>
    <property type="match status" value="1"/>
</dbReference>
<reference evidence="3" key="1">
    <citation type="submission" date="2018-05" db="EMBL/GenBank/DDBJ databases">
        <authorList>
            <person name="Lanie J.A."/>
            <person name="Ng W.-L."/>
            <person name="Kazmierczak K.M."/>
            <person name="Andrzejewski T.M."/>
            <person name="Davidsen T.M."/>
            <person name="Wayne K.J."/>
            <person name="Tettelin H."/>
            <person name="Glass J.I."/>
            <person name="Rusch D."/>
            <person name="Podicherti R."/>
            <person name="Tsui H.-C.T."/>
            <person name="Winkler M.E."/>
        </authorList>
    </citation>
    <scope>NUCLEOTIDE SEQUENCE</scope>
</reference>
<organism evidence="3">
    <name type="scientific">marine metagenome</name>
    <dbReference type="NCBI Taxonomy" id="408172"/>
    <lineage>
        <taxon>unclassified sequences</taxon>
        <taxon>metagenomes</taxon>
        <taxon>ecological metagenomes</taxon>
    </lineage>
</organism>
<dbReference type="SUPFAM" id="SSF51556">
    <property type="entry name" value="Metallo-dependent hydrolases"/>
    <property type="match status" value="1"/>
</dbReference>
<evidence type="ECO:0000256" key="1">
    <source>
        <dbReference type="ARBA" id="ARBA00038310"/>
    </source>
</evidence>
<dbReference type="InterPro" id="IPR052350">
    <property type="entry name" value="Metallo-dep_Lactonases"/>
</dbReference>